<dbReference type="Gene3D" id="3.20.20.370">
    <property type="entry name" value="Glycoside hydrolase/deacetylase"/>
    <property type="match status" value="1"/>
</dbReference>
<gene>
    <name evidence="2" type="ORF">EHQ90_08225</name>
</gene>
<organism evidence="2 3">
    <name type="scientific">Leptospira stimsonii</name>
    <dbReference type="NCBI Taxonomy" id="2202203"/>
    <lineage>
        <taxon>Bacteria</taxon>
        <taxon>Pseudomonadati</taxon>
        <taxon>Spirochaetota</taxon>
        <taxon>Spirochaetia</taxon>
        <taxon>Leptospirales</taxon>
        <taxon>Leptospiraceae</taxon>
        <taxon>Leptospira</taxon>
    </lineage>
</organism>
<dbReference type="PANTHER" id="PTHR47561:SF1">
    <property type="entry name" value="POLYSACCHARIDE DEACETYLASE FAMILY PROTEIN (AFU_ORTHOLOGUE AFUA_6G05030)"/>
    <property type="match status" value="1"/>
</dbReference>
<reference evidence="3" key="1">
    <citation type="journal article" date="2019" name="PLoS Negl. Trop. Dis.">
        <title>Revisiting the worldwide diversity of Leptospira species in the environment.</title>
        <authorList>
            <person name="Vincent A.T."/>
            <person name="Schiettekatte O."/>
            <person name="Bourhy P."/>
            <person name="Veyrier F.J."/>
            <person name="Picardeau M."/>
        </authorList>
    </citation>
    <scope>NUCLEOTIDE SEQUENCE [LARGE SCALE GENOMIC DNA]</scope>
    <source>
        <strain evidence="3">201702407</strain>
    </source>
</reference>
<protein>
    <submittedName>
        <fullName evidence="2">Polysaccharide deacetylase</fullName>
    </submittedName>
</protein>
<dbReference type="EMBL" id="RQGT01000065">
    <property type="protein sequence ID" value="TGM17148.1"/>
    <property type="molecule type" value="Genomic_DNA"/>
</dbReference>
<evidence type="ECO:0000259" key="1">
    <source>
        <dbReference type="PROSITE" id="PS51677"/>
    </source>
</evidence>
<sequence length="311" mass="35359">MNEGGINMYYQGPWPSGFKGVLALGFDVDLEYAYTKETHTMGFLPRIFGFDRMLAGSRLVNRSRGMFGLNVGLPRVRALLKEFEIPATFFVPSAHVDRYPKIFRSIQDDGHEIGAHGHEHESLALFHGSPKKEAGILHKIDGIFRNHLGKSPAGYRSPSWDMNDHTPTLLVEAGYKYDSSLFGGQAPYPISTKKEANLLEIPIDWSQDDAPYFLFLKPPIMFAQFHDPRSVFEIWKTELDSVINEGGVMTITCHPSIIGRFHRLQILRQLIQHARERGDIWITSFHEIATHVDRMQHSNSTRSEVPLSKIE</sequence>
<proteinExistence type="predicted"/>
<dbReference type="PROSITE" id="PS51677">
    <property type="entry name" value="NODB"/>
    <property type="match status" value="1"/>
</dbReference>
<dbReference type="InterPro" id="IPR002509">
    <property type="entry name" value="NODB_dom"/>
</dbReference>
<feature type="domain" description="NodB homology" evidence="1">
    <location>
        <begin position="58"/>
        <end position="283"/>
    </location>
</feature>
<dbReference type="SUPFAM" id="SSF88713">
    <property type="entry name" value="Glycoside hydrolase/deacetylase"/>
    <property type="match status" value="1"/>
</dbReference>
<accession>A0ABY2N541</accession>
<comment type="caution">
    <text evidence="2">The sequence shown here is derived from an EMBL/GenBank/DDBJ whole genome shotgun (WGS) entry which is preliminary data.</text>
</comment>
<dbReference type="RefSeq" id="WP_135684670.1">
    <property type="nucleotide sequence ID" value="NZ_RQEQ01000032.1"/>
</dbReference>
<dbReference type="InterPro" id="IPR011330">
    <property type="entry name" value="Glyco_hydro/deAcase_b/a-brl"/>
</dbReference>
<dbReference type="PANTHER" id="PTHR47561">
    <property type="entry name" value="POLYSACCHARIDE DEACETYLASE FAMILY PROTEIN (AFU_ORTHOLOGUE AFUA_6G05030)"/>
    <property type="match status" value="1"/>
</dbReference>
<keyword evidence="3" id="KW-1185">Reference proteome</keyword>
<dbReference type="Pfam" id="PF01522">
    <property type="entry name" value="Polysacc_deac_1"/>
    <property type="match status" value="1"/>
</dbReference>
<evidence type="ECO:0000313" key="3">
    <source>
        <dbReference type="Proteomes" id="UP000297422"/>
    </source>
</evidence>
<dbReference type="Proteomes" id="UP000297422">
    <property type="component" value="Unassembled WGS sequence"/>
</dbReference>
<evidence type="ECO:0000313" key="2">
    <source>
        <dbReference type="EMBL" id="TGM17148.1"/>
    </source>
</evidence>
<name>A0ABY2N541_9LEPT</name>